<dbReference type="Proteomes" id="UP000289193">
    <property type="component" value="Unassembled WGS sequence"/>
</dbReference>
<dbReference type="GO" id="GO:0016887">
    <property type="term" value="F:ATP hydrolysis activity"/>
    <property type="evidence" value="ECO:0007669"/>
    <property type="project" value="TreeGrafter"/>
</dbReference>
<accession>A0AAX2A608</accession>
<evidence type="ECO:0000313" key="6">
    <source>
        <dbReference type="EMBL" id="RXK09324.1"/>
    </source>
</evidence>
<feature type="domain" description="AAA" evidence="4">
    <location>
        <begin position="26"/>
        <end position="188"/>
    </location>
</feature>
<dbReference type="SUPFAM" id="SSF52540">
    <property type="entry name" value="P-loop containing nucleoside triphosphate hydrolases"/>
    <property type="match status" value="1"/>
</dbReference>
<dbReference type="EMBL" id="CP031217">
    <property type="protein sequence ID" value="AXH11492.1"/>
    <property type="molecule type" value="Genomic_DNA"/>
</dbReference>
<evidence type="ECO:0000256" key="2">
    <source>
        <dbReference type="ARBA" id="ARBA00022840"/>
    </source>
</evidence>
<keyword evidence="1 3" id="KW-0547">Nucleotide-binding</keyword>
<evidence type="ECO:0000313" key="5">
    <source>
        <dbReference type="EMBL" id="AXH11492.1"/>
    </source>
</evidence>
<reference evidence="5 7" key="2">
    <citation type="submission" date="2018-07" db="EMBL/GenBank/DDBJ databases">
        <title>Complete genome of the Arcobacter bivalviorum type strain LMG 26154.</title>
        <authorList>
            <person name="Miller W.G."/>
            <person name="Yee E."/>
            <person name="Bono J.L."/>
        </authorList>
    </citation>
    <scope>NUCLEOTIDE SEQUENCE [LARGE SCALE GENOMIC DNA]</scope>
    <source>
        <strain evidence="5 7">LMG 26154</strain>
    </source>
</reference>
<keyword evidence="5" id="KW-0966">Cell projection</keyword>
<evidence type="ECO:0000256" key="3">
    <source>
        <dbReference type="PIRSR" id="PIRSR003092-1"/>
    </source>
</evidence>
<evidence type="ECO:0000259" key="4">
    <source>
        <dbReference type="Pfam" id="PF13614"/>
    </source>
</evidence>
<keyword evidence="8" id="KW-1185">Reference proteome</keyword>
<dbReference type="Proteomes" id="UP000253850">
    <property type="component" value="Chromosome"/>
</dbReference>
<dbReference type="InterPro" id="IPR025501">
    <property type="entry name" value="MinD_FleN"/>
</dbReference>
<evidence type="ECO:0000313" key="8">
    <source>
        <dbReference type="Proteomes" id="UP000289193"/>
    </source>
</evidence>
<dbReference type="GO" id="GO:0009898">
    <property type="term" value="C:cytoplasmic side of plasma membrane"/>
    <property type="evidence" value="ECO:0007669"/>
    <property type="project" value="TreeGrafter"/>
</dbReference>
<sequence>MFNSISAQASKLVSLTKSKSVVSKTKLLTITSGKGGVGKSTFTANMAYLLARRGFKVAVIDADIGLANMQVLFDIKPRYSLFDYIEGRNTIEEVISPTAYENISLIAGKSGYQYSSLKTSLVLTRIVDDVKSLNNFDYIIIDTGAGLNEYVQEFLSISDNILALTTTDPSALTDVYALIKMLSKDKEKLLICFNHTKNYNIGETISKSLVNLAKKNRLNSNFMVKYIGNVSTSANISTTSRLRKLFVQEFTHDEITLQLQKIIDILLKEIK</sequence>
<feature type="binding site" evidence="3">
    <location>
        <begin position="34"/>
        <end position="41"/>
    </location>
    <ligand>
        <name>ATP</name>
        <dbReference type="ChEBI" id="CHEBI:30616"/>
    </ligand>
</feature>
<dbReference type="RefSeq" id="WP_114838366.1">
    <property type="nucleotide sequence ID" value="NZ_CP031217.1"/>
</dbReference>
<dbReference type="InterPro" id="IPR025669">
    <property type="entry name" value="AAA_dom"/>
</dbReference>
<dbReference type="PIRSF" id="PIRSF003092">
    <property type="entry name" value="MinD"/>
    <property type="match status" value="1"/>
</dbReference>
<dbReference type="GO" id="GO:0005829">
    <property type="term" value="C:cytosol"/>
    <property type="evidence" value="ECO:0007669"/>
    <property type="project" value="TreeGrafter"/>
</dbReference>
<name>A0AAX2A608_9BACT</name>
<evidence type="ECO:0000256" key="1">
    <source>
        <dbReference type="ARBA" id="ARBA00022741"/>
    </source>
</evidence>
<organism evidence="6 8">
    <name type="scientific">Halarcobacter bivalviorum</name>
    <dbReference type="NCBI Taxonomy" id="663364"/>
    <lineage>
        <taxon>Bacteria</taxon>
        <taxon>Pseudomonadati</taxon>
        <taxon>Campylobacterota</taxon>
        <taxon>Epsilonproteobacteria</taxon>
        <taxon>Campylobacterales</taxon>
        <taxon>Arcobacteraceae</taxon>
        <taxon>Halarcobacter</taxon>
    </lineage>
</organism>
<dbReference type="Pfam" id="PF13614">
    <property type="entry name" value="AAA_31"/>
    <property type="match status" value="1"/>
</dbReference>
<dbReference type="GO" id="GO:0051782">
    <property type="term" value="P:negative regulation of cell division"/>
    <property type="evidence" value="ECO:0007669"/>
    <property type="project" value="TreeGrafter"/>
</dbReference>
<protein>
    <submittedName>
        <fullName evidence="6">ATP-binding protein</fullName>
    </submittedName>
    <submittedName>
        <fullName evidence="5">Polar flagellar biogenesis regulatory protein FlhG</fullName>
    </submittedName>
</protein>
<dbReference type="PANTHER" id="PTHR43384:SF4">
    <property type="entry name" value="CELLULOSE BIOSYNTHESIS PROTEIN BCSQ-RELATED"/>
    <property type="match status" value="1"/>
</dbReference>
<proteinExistence type="predicted"/>
<gene>
    <name evidence="5" type="primary">flhG</name>
    <name evidence="5" type="ORF">ABIV_0471</name>
    <name evidence="6" type="ORF">CRV05_10360</name>
</gene>
<dbReference type="GO" id="GO:0005524">
    <property type="term" value="F:ATP binding"/>
    <property type="evidence" value="ECO:0007669"/>
    <property type="project" value="UniProtKB-KW"/>
</dbReference>
<keyword evidence="5" id="KW-0969">Cilium</keyword>
<reference evidence="6 8" key="1">
    <citation type="submission" date="2017-10" db="EMBL/GenBank/DDBJ databases">
        <title>Genomics of the genus Arcobacter.</title>
        <authorList>
            <person name="Perez-Cataluna A."/>
            <person name="Figueras M.J."/>
        </authorList>
    </citation>
    <scope>NUCLEOTIDE SEQUENCE [LARGE SCALE GENOMIC DNA]</scope>
    <source>
        <strain evidence="6 8">CECT 7835</strain>
    </source>
</reference>
<dbReference type="Gene3D" id="3.40.50.300">
    <property type="entry name" value="P-loop containing nucleotide triphosphate hydrolases"/>
    <property type="match status" value="1"/>
</dbReference>
<keyword evidence="5" id="KW-0282">Flagellum</keyword>
<dbReference type="InterPro" id="IPR050625">
    <property type="entry name" value="ParA/MinD_ATPase"/>
</dbReference>
<dbReference type="KEGG" id="hbv:ABIV_0471"/>
<dbReference type="AlphaFoldDB" id="A0AAX2A608"/>
<dbReference type="InterPro" id="IPR027417">
    <property type="entry name" value="P-loop_NTPase"/>
</dbReference>
<dbReference type="EMBL" id="PDKM01000006">
    <property type="protein sequence ID" value="RXK09324.1"/>
    <property type="molecule type" value="Genomic_DNA"/>
</dbReference>
<evidence type="ECO:0000313" key="7">
    <source>
        <dbReference type="Proteomes" id="UP000253850"/>
    </source>
</evidence>
<keyword evidence="2 3" id="KW-0067">ATP-binding</keyword>
<dbReference type="PANTHER" id="PTHR43384">
    <property type="entry name" value="SEPTUM SITE-DETERMINING PROTEIN MIND HOMOLOG, CHLOROPLASTIC-RELATED"/>
    <property type="match status" value="1"/>
</dbReference>